<dbReference type="GO" id="GO:0005794">
    <property type="term" value="C:Golgi apparatus"/>
    <property type="evidence" value="ECO:0007669"/>
    <property type="project" value="TreeGrafter"/>
</dbReference>
<dbReference type="GO" id="GO:0007030">
    <property type="term" value="P:Golgi organization"/>
    <property type="evidence" value="ECO:0007669"/>
    <property type="project" value="TreeGrafter"/>
</dbReference>
<evidence type="ECO:0000313" key="1">
    <source>
        <dbReference type="EMBL" id="CAI9742958.1"/>
    </source>
</evidence>
<sequence>MCMLFFHFLADPSPDKYRLILANVRDESWDRLTLPLGFWKDNPQCIGGMDLMEGREGGTWLAVNRNGKLSCLLNIYCEEPDPSKKHRGQLVSDYLNNDQYTAVSYSNTLASLRTDFSPFTIVLMDLSSNEAYCLSNTEDNSEPQILEPGTSYVFGNSELLHPLQKVCKGKELFDDVIAKYSTTQHQQQLKDSLFQMMMNKEPYYDQEYSQKFPSFNSTIPYIYFQCEEERRGSRTHTVLLVDGDGKIDITERTLETPIKAGEFSWQTSSFSYSLAL</sequence>
<dbReference type="GO" id="GO:0009306">
    <property type="term" value="P:protein secretion"/>
    <property type="evidence" value="ECO:0007669"/>
    <property type="project" value="TreeGrafter"/>
</dbReference>
<dbReference type="PANTHER" id="PTHR17985">
    <property type="entry name" value="SER/THR-RICH PROTEIN T10 IN DGCR REGION"/>
    <property type="match status" value="1"/>
</dbReference>
<evidence type="ECO:0000313" key="2">
    <source>
        <dbReference type="Proteomes" id="UP001162480"/>
    </source>
</evidence>
<gene>
    <name evidence="1" type="ORF">OCTVUL_1B010497</name>
</gene>
<dbReference type="Pfam" id="PF05742">
    <property type="entry name" value="TANGO2"/>
    <property type="match status" value="1"/>
</dbReference>
<dbReference type="EMBL" id="OX597841">
    <property type="protein sequence ID" value="CAI9742958.1"/>
    <property type="molecule type" value="Genomic_DNA"/>
</dbReference>
<reference evidence="1" key="1">
    <citation type="submission" date="2023-08" db="EMBL/GenBank/DDBJ databases">
        <authorList>
            <person name="Alioto T."/>
            <person name="Alioto T."/>
            <person name="Gomez Garrido J."/>
        </authorList>
    </citation>
    <scope>NUCLEOTIDE SEQUENCE</scope>
</reference>
<dbReference type="InterPro" id="IPR008551">
    <property type="entry name" value="TANGO2"/>
</dbReference>
<dbReference type="AlphaFoldDB" id="A0AA36FQY4"/>
<proteinExistence type="predicted"/>
<dbReference type="Proteomes" id="UP001162480">
    <property type="component" value="Chromosome 28"/>
</dbReference>
<protein>
    <recommendedName>
        <fullName evidence="3">Transport and Golgi organization protein 2 homolog</fullName>
    </recommendedName>
</protein>
<keyword evidence="2" id="KW-1185">Reference proteome</keyword>
<accession>A0AA36FQY4</accession>
<evidence type="ECO:0008006" key="3">
    <source>
        <dbReference type="Google" id="ProtNLM"/>
    </source>
</evidence>
<dbReference type="PANTHER" id="PTHR17985:SF8">
    <property type="entry name" value="TRANSPORT AND GOLGI ORGANIZATION PROTEIN 2 HOMOLOG"/>
    <property type="match status" value="1"/>
</dbReference>
<organism evidence="1 2">
    <name type="scientific">Octopus vulgaris</name>
    <name type="common">Common octopus</name>
    <dbReference type="NCBI Taxonomy" id="6645"/>
    <lineage>
        <taxon>Eukaryota</taxon>
        <taxon>Metazoa</taxon>
        <taxon>Spiralia</taxon>
        <taxon>Lophotrochozoa</taxon>
        <taxon>Mollusca</taxon>
        <taxon>Cephalopoda</taxon>
        <taxon>Coleoidea</taxon>
        <taxon>Octopodiformes</taxon>
        <taxon>Octopoda</taxon>
        <taxon>Incirrata</taxon>
        <taxon>Octopodidae</taxon>
        <taxon>Octopus</taxon>
    </lineage>
</organism>
<name>A0AA36FQY4_OCTVU</name>